<organism evidence="1 2">
    <name type="scientific">Kouleothrix aurantiaca</name>
    <dbReference type="NCBI Taxonomy" id="186479"/>
    <lineage>
        <taxon>Bacteria</taxon>
        <taxon>Bacillati</taxon>
        <taxon>Chloroflexota</taxon>
        <taxon>Chloroflexia</taxon>
        <taxon>Chloroflexales</taxon>
        <taxon>Roseiflexineae</taxon>
        <taxon>Roseiflexaceae</taxon>
        <taxon>Kouleothrix</taxon>
    </lineage>
</organism>
<dbReference type="EMBL" id="LJCR01002488">
    <property type="protein sequence ID" value="KPV48655.1"/>
    <property type="molecule type" value="Genomic_DNA"/>
</dbReference>
<protein>
    <submittedName>
        <fullName evidence="1">Uncharacterized protein</fullName>
    </submittedName>
</protein>
<keyword evidence="2" id="KW-1185">Reference proteome</keyword>
<name>A0A0P9D7Y1_9CHLR</name>
<comment type="caution">
    <text evidence="1">The sequence shown here is derived from an EMBL/GenBank/DDBJ whole genome shotgun (WGS) entry which is preliminary data.</text>
</comment>
<evidence type="ECO:0000313" key="2">
    <source>
        <dbReference type="Proteomes" id="UP000050509"/>
    </source>
</evidence>
<evidence type="ECO:0000313" key="1">
    <source>
        <dbReference type="EMBL" id="KPV48655.1"/>
    </source>
</evidence>
<sequence length="229" mass="25523">MILDLVINTQHTPYYQRIFHGKRRDLGQNYHWEPTGGVEIYASEAHFLISAGGYWVEPPRNHGELFTDTDAGWAVPTTLMPTAGGINRNDFIRIEGSQDDRLRINTCVAPRFACGMNPTVPERYLSNKDCADVREGAPGTDGGWAFIDASGRCPAPFPNDGLYVAVFKAQCQSDECINHGGFYGFFEVQPADEGISFDTFRESVLHNNDHPYDWAAPNQYITASGHTIM</sequence>
<accession>A0A0P9D7Y1</accession>
<dbReference type="AlphaFoldDB" id="A0A0P9D7Y1"/>
<gene>
    <name evidence="1" type="ORF">SE17_36895</name>
</gene>
<dbReference type="Proteomes" id="UP000050509">
    <property type="component" value="Unassembled WGS sequence"/>
</dbReference>
<reference evidence="1 2" key="1">
    <citation type="submission" date="2015-09" db="EMBL/GenBank/DDBJ databases">
        <title>Draft genome sequence of Kouleothrix aurantiaca JCM 19913.</title>
        <authorList>
            <person name="Hemp J."/>
        </authorList>
    </citation>
    <scope>NUCLEOTIDE SEQUENCE [LARGE SCALE GENOMIC DNA]</scope>
    <source>
        <strain evidence="1 2">COM-B</strain>
    </source>
</reference>
<proteinExistence type="predicted"/>